<name>A0ABU2D025_9EURY</name>
<accession>A0ABU2D025</accession>
<dbReference type="InterPro" id="IPR025506">
    <property type="entry name" value="Abi_alpha"/>
</dbReference>
<reference evidence="2" key="1">
    <citation type="submission" date="2023-07" db="EMBL/GenBank/DDBJ databases">
        <title>Whole-genome sequencing of a new Methanosarcina sp. Z-7115.</title>
        <authorList>
            <person name="Zhilina T.N."/>
            <person name="Merkel A.Y."/>
        </authorList>
    </citation>
    <scope>NUCLEOTIDE SEQUENCE [LARGE SCALE GENOMIC DNA]</scope>
    <source>
        <strain evidence="2">Z-7115</strain>
    </source>
</reference>
<sequence>MSDMEEWVKATTEGAKLATTVVEKVSNVPGFIAKYIDEPLMELAGKWVDNRKFDRWENLVKIQDKVNAILKERGCKTLRMITPKLGIPLIDQALLEDNDDLREIWCKLIANSLDPNINVEFHYAYIDIIKNLTPLDAKVLEFAYHETLRKVDTVNQESIKMYMSKIVVKLETIYKYLNVHEEELTISYHNLMRVECLRYFGQQSSIVVGEDETVPSMLNDPMWVAITPLGIALVEACMETNELEGRD</sequence>
<protein>
    <submittedName>
        <fullName evidence="1">Abi-alpha family protein</fullName>
    </submittedName>
</protein>
<gene>
    <name evidence="1" type="ORF">RG963_05875</name>
</gene>
<dbReference type="Pfam" id="PF14337">
    <property type="entry name" value="Abi_alpha"/>
    <property type="match status" value="1"/>
</dbReference>
<dbReference type="EMBL" id="JAVKPK010000017">
    <property type="protein sequence ID" value="MDR7665319.1"/>
    <property type="molecule type" value="Genomic_DNA"/>
</dbReference>
<comment type="caution">
    <text evidence="1">The sequence shown here is derived from an EMBL/GenBank/DDBJ whole genome shotgun (WGS) entry which is preliminary data.</text>
</comment>
<proteinExistence type="predicted"/>
<organism evidence="1 2">
    <name type="scientific">Methanosarcina baikalica</name>
    <dbReference type="NCBI Taxonomy" id="3073890"/>
    <lineage>
        <taxon>Archaea</taxon>
        <taxon>Methanobacteriati</taxon>
        <taxon>Methanobacteriota</taxon>
        <taxon>Stenosarchaea group</taxon>
        <taxon>Methanomicrobia</taxon>
        <taxon>Methanosarcinales</taxon>
        <taxon>Methanosarcinaceae</taxon>
        <taxon>Methanosarcina</taxon>
    </lineage>
</organism>
<keyword evidence="2" id="KW-1185">Reference proteome</keyword>
<evidence type="ECO:0000313" key="2">
    <source>
        <dbReference type="Proteomes" id="UP001246244"/>
    </source>
</evidence>
<dbReference type="Proteomes" id="UP001246244">
    <property type="component" value="Unassembled WGS sequence"/>
</dbReference>
<dbReference type="RefSeq" id="WP_310575341.1">
    <property type="nucleotide sequence ID" value="NZ_JAVKPK010000017.1"/>
</dbReference>
<evidence type="ECO:0000313" key="1">
    <source>
        <dbReference type="EMBL" id="MDR7665319.1"/>
    </source>
</evidence>